<dbReference type="OrthoDB" id="1494384at2"/>
<accession>A0A2V4LF68</accession>
<dbReference type="InterPro" id="IPR029016">
    <property type="entry name" value="GAF-like_dom_sf"/>
</dbReference>
<dbReference type="Pfam" id="PF01243">
    <property type="entry name" value="PNPOx_N"/>
    <property type="match status" value="1"/>
</dbReference>
<gene>
    <name evidence="2" type="ORF">DMO17_19055</name>
</gene>
<evidence type="ECO:0000259" key="1">
    <source>
        <dbReference type="SMART" id="SM00065"/>
    </source>
</evidence>
<dbReference type="SUPFAM" id="SSF55781">
    <property type="entry name" value="GAF domain-like"/>
    <property type="match status" value="1"/>
</dbReference>
<reference evidence="2 3" key="1">
    <citation type="submission" date="2018-06" db="EMBL/GenBank/DDBJ databases">
        <title>Pseudomonas diversity within urban Lake Michigan freshwaters.</title>
        <authorList>
            <person name="Batrich M."/>
            <person name="Hatzopoulos T."/>
            <person name="Putonti C."/>
        </authorList>
    </citation>
    <scope>NUCLEOTIDE SEQUENCE [LARGE SCALE GENOMIC DNA]</scope>
    <source>
        <strain evidence="2 3">MB-090714</strain>
    </source>
</reference>
<dbReference type="AlphaFoldDB" id="A0A2V4LF68"/>
<dbReference type="Pfam" id="PF13185">
    <property type="entry name" value="GAF_2"/>
    <property type="match status" value="1"/>
</dbReference>
<sequence length="443" mass="48307">MNPSLCALRDSMEGSTPALIATCALDGTPNLSYLSAVHYLDPAHIALSFQFFSQTRRNVLENPIARILLIDPFTARRHRLLAQYLRTETEGATFEKIGAKLAGIASHSGMDGVFRLQGADIYRVLAIEPVDCPGLPQPLPPNLLPPLRALIETVAQAVDLEHLFDSCLAALERQLEIAQAMILLCDDAQARLFTVAARGYPGSQIGSEVPLGKGVIGVAARTGVPIRINHALAEHGYAQVVRSQALALDEPLEPALPFHGLANPGSQLALPIRLGATVSGVLYVEDLRAQRFSYHHEDALATLADALGLAIGRLQEDCEAGEAADWQGAPTPRPRANSTLQVRFYARLSTLFIDGQYVIKGIAGAILWKLLREYRDSGRRTFSSRELRADSSLNLPEISDNLATRLLLLRRRLDEMALGISLRKCGRGQVELRVEQPLELEEG</sequence>
<dbReference type="RefSeq" id="WP_110684060.1">
    <property type="nucleotide sequence ID" value="NZ_QJRX01000013.1"/>
</dbReference>
<dbReference type="SUPFAM" id="SSF50475">
    <property type="entry name" value="FMN-binding split barrel"/>
    <property type="match status" value="1"/>
</dbReference>
<dbReference type="SMART" id="SM00065">
    <property type="entry name" value="GAF"/>
    <property type="match status" value="1"/>
</dbReference>
<comment type="caution">
    <text evidence="2">The sequence shown here is derived from an EMBL/GenBank/DDBJ whole genome shotgun (WGS) entry which is preliminary data.</text>
</comment>
<organism evidence="2 3">
    <name type="scientific">Aquipseudomonas alcaligenes</name>
    <name type="common">Pseudomonas alcaligenes</name>
    <dbReference type="NCBI Taxonomy" id="43263"/>
    <lineage>
        <taxon>Bacteria</taxon>
        <taxon>Pseudomonadati</taxon>
        <taxon>Pseudomonadota</taxon>
        <taxon>Gammaproteobacteria</taxon>
        <taxon>Pseudomonadales</taxon>
        <taxon>Pseudomonadaceae</taxon>
        <taxon>Aquipseudomonas</taxon>
    </lineage>
</organism>
<evidence type="ECO:0000313" key="3">
    <source>
        <dbReference type="Proteomes" id="UP000248146"/>
    </source>
</evidence>
<proteinExistence type="predicted"/>
<dbReference type="InterPro" id="IPR012349">
    <property type="entry name" value="Split_barrel_FMN-bd"/>
</dbReference>
<feature type="domain" description="GAF" evidence="1">
    <location>
        <begin position="159"/>
        <end position="319"/>
    </location>
</feature>
<evidence type="ECO:0000313" key="2">
    <source>
        <dbReference type="EMBL" id="PYC19687.1"/>
    </source>
</evidence>
<protein>
    <submittedName>
        <fullName evidence="2">GAF domain-containing protein</fullName>
    </submittedName>
</protein>
<dbReference type="Gene3D" id="2.30.110.10">
    <property type="entry name" value="Electron Transport, Fmn-binding Protein, Chain A"/>
    <property type="match status" value="1"/>
</dbReference>
<name>A0A2V4LF68_AQUAC</name>
<dbReference type="PANTHER" id="PTHR40660:SF1">
    <property type="entry name" value="5'-PHOSPHATE OXIDASE PUTATIVE DOMAIN-CONTAINING PROTEIN-RELATED"/>
    <property type="match status" value="1"/>
</dbReference>
<dbReference type="Proteomes" id="UP000248146">
    <property type="component" value="Unassembled WGS sequence"/>
</dbReference>
<dbReference type="InterPro" id="IPR003018">
    <property type="entry name" value="GAF"/>
</dbReference>
<dbReference type="Gene3D" id="3.30.450.40">
    <property type="match status" value="1"/>
</dbReference>
<dbReference type="InterPro" id="IPR011576">
    <property type="entry name" value="Pyridox_Oxase_N"/>
</dbReference>
<dbReference type="PANTHER" id="PTHR40660">
    <property type="entry name" value="5'-PHOSPHATE OXIDASE PUTATIVE DOMAIN-CONTAINING PROTEIN-RELATED"/>
    <property type="match status" value="1"/>
</dbReference>
<dbReference type="EMBL" id="QJRX01000013">
    <property type="protein sequence ID" value="PYC19687.1"/>
    <property type="molecule type" value="Genomic_DNA"/>
</dbReference>